<comment type="catalytic activity">
    <reaction evidence="7">
        <text>(2S,6S)-2,6-diaminopimelate = meso-2,6-diaminopimelate</text>
        <dbReference type="Rhea" id="RHEA:15393"/>
        <dbReference type="ChEBI" id="CHEBI:57609"/>
        <dbReference type="ChEBI" id="CHEBI:57791"/>
        <dbReference type="EC" id="5.1.1.7"/>
    </reaction>
</comment>
<dbReference type="InParanoid" id="D3B0A2"/>
<evidence type="ECO:0000256" key="3">
    <source>
        <dbReference type="ARBA" id="ARBA00013080"/>
    </source>
</evidence>
<dbReference type="InterPro" id="IPR001653">
    <property type="entry name" value="DAP_epimerase_DapF"/>
</dbReference>
<keyword evidence="6" id="KW-0413">Isomerase</keyword>
<keyword evidence="10" id="KW-1185">Reference proteome</keyword>
<evidence type="ECO:0000256" key="2">
    <source>
        <dbReference type="ARBA" id="ARBA00010219"/>
    </source>
</evidence>
<dbReference type="STRING" id="670386.D3B0A2"/>
<evidence type="ECO:0000256" key="5">
    <source>
        <dbReference type="ARBA" id="ARBA00023154"/>
    </source>
</evidence>
<dbReference type="Pfam" id="PF01678">
    <property type="entry name" value="DAP_epimerase"/>
    <property type="match status" value="2"/>
</dbReference>
<keyword evidence="4" id="KW-0028">Amino-acid biosynthesis</keyword>
<dbReference type="FunCoup" id="D3B0A2">
    <property type="interactions" value="115"/>
</dbReference>
<evidence type="ECO:0000313" key="10">
    <source>
        <dbReference type="Proteomes" id="UP000001396"/>
    </source>
</evidence>
<dbReference type="UniPathway" id="UPA00034">
    <property type="reaction ID" value="UER00025"/>
</dbReference>
<reference evidence="9 10" key="1">
    <citation type="journal article" date="2011" name="Genome Res.">
        <title>Phylogeny-wide analysis of social amoeba genomes highlights ancient origins for complex intercellular communication.</title>
        <authorList>
            <person name="Heidel A.J."/>
            <person name="Lawal H.M."/>
            <person name="Felder M."/>
            <person name="Schilde C."/>
            <person name="Helps N.R."/>
            <person name="Tunggal B."/>
            <person name="Rivero F."/>
            <person name="John U."/>
            <person name="Schleicher M."/>
            <person name="Eichinger L."/>
            <person name="Platzer M."/>
            <person name="Noegel A.A."/>
            <person name="Schaap P."/>
            <person name="Gloeckner G."/>
        </authorList>
    </citation>
    <scope>NUCLEOTIDE SEQUENCE [LARGE SCALE GENOMIC DNA]</scope>
    <source>
        <strain evidence="10">ATCC 26659 / Pp 5 / PN500</strain>
    </source>
</reference>
<dbReference type="AlphaFoldDB" id="D3B0A2"/>
<dbReference type="HAMAP" id="MF_00197">
    <property type="entry name" value="DAP_epimerase"/>
    <property type="match status" value="1"/>
</dbReference>
<feature type="compositionally biased region" description="Low complexity" evidence="8">
    <location>
        <begin position="214"/>
        <end position="227"/>
    </location>
</feature>
<dbReference type="PANTHER" id="PTHR31689">
    <property type="entry name" value="DIAMINOPIMELATE EPIMERASE, CHLOROPLASTIC"/>
    <property type="match status" value="1"/>
</dbReference>
<feature type="region of interest" description="Disordered" evidence="8">
    <location>
        <begin position="55"/>
        <end position="80"/>
    </location>
</feature>
<dbReference type="GeneID" id="31357246"/>
<dbReference type="EMBL" id="ADBJ01000008">
    <property type="protein sequence ID" value="EFA84726.1"/>
    <property type="molecule type" value="Genomic_DNA"/>
</dbReference>
<protein>
    <recommendedName>
        <fullName evidence="3">diaminopimelate epimerase</fullName>
        <ecNumber evidence="3">5.1.1.7</ecNumber>
    </recommendedName>
</protein>
<dbReference type="GO" id="GO:0005829">
    <property type="term" value="C:cytosol"/>
    <property type="evidence" value="ECO:0007669"/>
    <property type="project" value="TreeGrafter"/>
</dbReference>
<organism evidence="9 10">
    <name type="scientific">Heterostelium pallidum (strain ATCC 26659 / Pp 5 / PN500)</name>
    <name type="common">Cellular slime mold</name>
    <name type="synonym">Polysphondylium pallidum</name>
    <dbReference type="NCBI Taxonomy" id="670386"/>
    <lineage>
        <taxon>Eukaryota</taxon>
        <taxon>Amoebozoa</taxon>
        <taxon>Evosea</taxon>
        <taxon>Eumycetozoa</taxon>
        <taxon>Dictyostelia</taxon>
        <taxon>Acytosteliales</taxon>
        <taxon>Acytosteliaceae</taxon>
        <taxon>Heterostelium</taxon>
    </lineage>
</organism>
<feature type="region of interest" description="Disordered" evidence="8">
    <location>
        <begin position="194"/>
        <end position="227"/>
    </location>
</feature>
<dbReference type="NCBIfam" id="TIGR00652">
    <property type="entry name" value="DapF"/>
    <property type="match status" value="1"/>
</dbReference>
<dbReference type="OMA" id="MEIAATN"/>
<dbReference type="GO" id="GO:0009089">
    <property type="term" value="P:lysine biosynthetic process via diaminopimelate"/>
    <property type="evidence" value="ECO:0007669"/>
    <property type="project" value="UniProtKB-UniPathway"/>
</dbReference>
<evidence type="ECO:0000256" key="8">
    <source>
        <dbReference type="SAM" id="MobiDB-lite"/>
    </source>
</evidence>
<dbReference type="PROSITE" id="PS01326">
    <property type="entry name" value="DAP_EPIMERASE"/>
    <property type="match status" value="1"/>
</dbReference>
<name>D3B0A2_HETP5</name>
<keyword evidence="5" id="KW-0457">Lysine biosynthesis</keyword>
<evidence type="ECO:0000256" key="1">
    <source>
        <dbReference type="ARBA" id="ARBA00005196"/>
    </source>
</evidence>
<comment type="pathway">
    <text evidence="1">Amino-acid biosynthesis; L-lysine biosynthesis via DAP pathway; DL-2,6-diaminopimelate from LL-2,6-diaminopimelate: step 1/1.</text>
</comment>
<feature type="compositionally biased region" description="Basic and acidic residues" evidence="8">
    <location>
        <begin position="196"/>
        <end position="213"/>
    </location>
</feature>
<evidence type="ECO:0000256" key="6">
    <source>
        <dbReference type="ARBA" id="ARBA00023235"/>
    </source>
</evidence>
<evidence type="ECO:0000256" key="7">
    <source>
        <dbReference type="ARBA" id="ARBA00051712"/>
    </source>
</evidence>
<sequence>MKMNQINNDHSSSSSCNGNHDYTNIIYRVSFTKMHGAGNDFVLFKREDIKRTIVSNKANGHGHTNGNSNGNNNGNGTSNGNGNYSYVPSLDELAYISKSIANRKLGVGCDQVIIVSDSPSSKSDYEMLIFNNDGSQAMMCGNGVRCFSKYITDNRIPSIYNEDGSINSDRVYHDRPSQRVHTLSGIIITYPQKQQHQHEGVEEVEENGKDNHNNNHNNNLNNNTQQQQQLNKILSLTKFIKVNMGTPYILRTNEERSQLLVVDNRSVMNINTKSIHFMKTIYVTPTVSLRCVLVSMGNPHCVIFLKDNQGSIADESQLESMDISYIGRKLESDGLFIDSCNVEFVSVIAQNKLKVRVWERGAGETLACGTGACAVAVASILTGKSVISESISVEMPGGELIIDWNKEDNKVYKTGPATTVYSSEVNII</sequence>
<dbReference type="Proteomes" id="UP000001396">
    <property type="component" value="Unassembled WGS sequence"/>
</dbReference>
<accession>D3B0A2</accession>
<gene>
    <name evidence="9" type="ORF">PPL_01718</name>
</gene>
<comment type="similarity">
    <text evidence="2">Belongs to the diaminopimelate epimerase family.</text>
</comment>
<proteinExistence type="inferred from homology"/>
<evidence type="ECO:0000313" key="9">
    <source>
        <dbReference type="EMBL" id="EFA84726.1"/>
    </source>
</evidence>
<dbReference type="SUPFAM" id="SSF54506">
    <property type="entry name" value="Diaminopimelate epimerase-like"/>
    <property type="match status" value="2"/>
</dbReference>
<dbReference type="Gene3D" id="3.10.310.10">
    <property type="entry name" value="Diaminopimelate Epimerase, Chain A, domain 1"/>
    <property type="match status" value="2"/>
</dbReference>
<dbReference type="EC" id="5.1.1.7" evidence="3"/>
<evidence type="ECO:0000256" key="4">
    <source>
        <dbReference type="ARBA" id="ARBA00022605"/>
    </source>
</evidence>
<feature type="compositionally biased region" description="Low complexity" evidence="8">
    <location>
        <begin position="59"/>
        <end position="80"/>
    </location>
</feature>
<comment type="caution">
    <text evidence="9">The sequence shown here is derived from an EMBL/GenBank/DDBJ whole genome shotgun (WGS) entry which is preliminary data.</text>
</comment>
<dbReference type="GO" id="GO:0008837">
    <property type="term" value="F:diaminopimelate epimerase activity"/>
    <property type="evidence" value="ECO:0007669"/>
    <property type="project" value="UniProtKB-EC"/>
</dbReference>
<dbReference type="PANTHER" id="PTHR31689:SF0">
    <property type="entry name" value="DIAMINOPIMELATE EPIMERASE"/>
    <property type="match status" value="1"/>
</dbReference>
<dbReference type="RefSeq" id="XP_020436838.1">
    <property type="nucleotide sequence ID" value="XM_020572721.1"/>
</dbReference>
<dbReference type="InterPro" id="IPR018510">
    <property type="entry name" value="DAP_epimerase_AS"/>
</dbReference>